<organism evidence="10 11">
    <name type="scientific">Clostridium puniceum</name>
    <dbReference type="NCBI Taxonomy" id="29367"/>
    <lineage>
        <taxon>Bacteria</taxon>
        <taxon>Bacillati</taxon>
        <taxon>Bacillota</taxon>
        <taxon>Clostridia</taxon>
        <taxon>Eubacteriales</taxon>
        <taxon>Clostridiaceae</taxon>
        <taxon>Clostridium</taxon>
    </lineage>
</organism>
<dbReference type="RefSeq" id="WP_077846714.1">
    <property type="nucleotide sequence ID" value="NZ_LZZM01000099.1"/>
</dbReference>
<dbReference type="GO" id="GO:0000272">
    <property type="term" value="P:polysaccharide catabolic process"/>
    <property type="evidence" value="ECO:0007669"/>
    <property type="project" value="InterPro"/>
</dbReference>
<dbReference type="Proteomes" id="UP000190890">
    <property type="component" value="Unassembled WGS sequence"/>
</dbReference>
<keyword evidence="11" id="KW-1185">Reference proteome</keyword>
<evidence type="ECO:0000256" key="7">
    <source>
        <dbReference type="ARBA" id="ARBA00023295"/>
    </source>
</evidence>
<dbReference type="GO" id="GO:0005576">
    <property type="term" value="C:extracellular region"/>
    <property type="evidence" value="ECO:0007669"/>
    <property type="project" value="UniProtKB-SubCell"/>
</dbReference>
<dbReference type="PROSITE" id="PS00018">
    <property type="entry name" value="EF_HAND_1"/>
    <property type="match status" value="1"/>
</dbReference>
<feature type="chain" id="PRO_5013272646" description="mannan endo-1,4-beta-mannosidase" evidence="8">
    <location>
        <begin position="29"/>
        <end position="458"/>
    </location>
</feature>
<evidence type="ECO:0000313" key="10">
    <source>
        <dbReference type="EMBL" id="OOM79581.1"/>
    </source>
</evidence>
<comment type="subcellular location">
    <subcellularLocation>
        <location evidence="2">Secreted</location>
    </subcellularLocation>
</comment>
<dbReference type="InterPro" id="IPR016134">
    <property type="entry name" value="Dockerin_dom"/>
</dbReference>
<reference evidence="10 11" key="1">
    <citation type="submission" date="2016-05" db="EMBL/GenBank/DDBJ databases">
        <title>Microbial solvent formation.</title>
        <authorList>
            <person name="Poehlein A."/>
            <person name="Montoya Solano J.D."/>
            <person name="Flitsch S."/>
            <person name="Krabben P."/>
            <person name="Duerre P."/>
            <person name="Daniel R."/>
        </authorList>
    </citation>
    <scope>NUCLEOTIDE SEQUENCE [LARGE SCALE GENOMIC DNA]</scope>
    <source>
        <strain evidence="10 11">DSM 2619</strain>
    </source>
</reference>
<dbReference type="InterPro" id="IPR001547">
    <property type="entry name" value="Glyco_hydro_5"/>
</dbReference>
<dbReference type="Gene3D" id="3.20.20.80">
    <property type="entry name" value="Glycosidases"/>
    <property type="match status" value="1"/>
</dbReference>
<dbReference type="InterPro" id="IPR045053">
    <property type="entry name" value="MAN-like"/>
</dbReference>
<dbReference type="InterPro" id="IPR018247">
    <property type="entry name" value="EF_Hand_1_Ca_BS"/>
</dbReference>
<dbReference type="PANTHER" id="PTHR31451:SF39">
    <property type="entry name" value="MANNAN ENDO-1,4-BETA-MANNOSIDASE 1"/>
    <property type="match status" value="1"/>
</dbReference>
<protein>
    <recommendedName>
        <fullName evidence="3">mannan endo-1,4-beta-mannosidase</fullName>
        <ecNumber evidence="3">3.2.1.78</ecNumber>
    </recommendedName>
</protein>
<keyword evidence="6 10" id="KW-0378">Hydrolase</keyword>
<keyword evidence="4" id="KW-0964">Secreted</keyword>
<dbReference type="InterPro" id="IPR017853">
    <property type="entry name" value="GH"/>
</dbReference>
<dbReference type="OrthoDB" id="9801493at2"/>
<proteinExistence type="predicted"/>
<dbReference type="Pfam" id="PF00404">
    <property type="entry name" value="Dockerin_1"/>
    <property type="match status" value="1"/>
</dbReference>
<dbReference type="InterPro" id="IPR002105">
    <property type="entry name" value="Dockerin_1_rpt"/>
</dbReference>
<dbReference type="EMBL" id="LZZM01000099">
    <property type="protein sequence ID" value="OOM79581.1"/>
    <property type="molecule type" value="Genomic_DNA"/>
</dbReference>
<dbReference type="STRING" id="29367.CLPUN_15290"/>
<evidence type="ECO:0000256" key="3">
    <source>
        <dbReference type="ARBA" id="ARBA00012706"/>
    </source>
</evidence>
<dbReference type="PANTHER" id="PTHR31451">
    <property type="match status" value="1"/>
</dbReference>
<dbReference type="EC" id="3.2.1.78" evidence="3"/>
<dbReference type="Pfam" id="PF26410">
    <property type="entry name" value="GH5_mannosidase"/>
    <property type="match status" value="1"/>
</dbReference>
<keyword evidence="5 8" id="KW-0732">Signal</keyword>
<dbReference type="GO" id="GO:0102252">
    <property type="term" value="F:cellulose 1,4-beta-cellobiosidase activity (reducing end)"/>
    <property type="evidence" value="ECO:0007669"/>
    <property type="project" value="UniProtKB-EC"/>
</dbReference>
<evidence type="ECO:0000256" key="8">
    <source>
        <dbReference type="SAM" id="SignalP"/>
    </source>
</evidence>
<evidence type="ECO:0000256" key="1">
    <source>
        <dbReference type="ARBA" id="ARBA00001678"/>
    </source>
</evidence>
<evidence type="ECO:0000256" key="4">
    <source>
        <dbReference type="ARBA" id="ARBA00022525"/>
    </source>
</evidence>
<dbReference type="Gene3D" id="1.10.1330.10">
    <property type="entry name" value="Dockerin domain"/>
    <property type="match status" value="1"/>
</dbReference>
<keyword evidence="7 10" id="KW-0326">Glycosidase</keyword>
<comment type="caution">
    <text evidence="10">The sequence shown here is derived from an EMBL/GenBank/DDBJ whole genome shotgun (WGS) entry which is preliminary data.</text>
</comment>
<evidence type="ECO:0000256" key="6">
    <source>
        <dbReference type="ARBA" id="ARBA00022801"/>
    </source>
</evidence>
<comment type="catalytic activity">
    <reaction evidence="1">
        <text>Random hydrolysis of (1-&gt;4)-beta-D-mannosidic linkages in mannans, galactomannans and glucomannans.</text>
        <dbReference type="EC" id="3.2.1.78"/>
    </reaction>
</comment>
<dbReference type="InterPro" id="IPR036439">
    <property type="entry name" value="Dockerin_dom_sf"/>
</dbReference>
<dbReference type="GO" id="GO:0016985">
    <property type="term" value="F:mannan endo-1,4-beta-mannosidase activity"/>
    <property type="evidence" value="ECO:0007669"/>
    <property type="project" value="TreeGrafter"/>
</dbReference>
<evidence type="ECO:0000313" key="11">
    <source>
        <dbReference type="Proteomes" id="UP000190890"/>
    </source>
</evidence>
<evidence type="ECO:0000256" key="2">
    <source>
        <dbReference type="ARBA" id="ARBA00004613"/>
    </source>
</evidence>
<sequence length="458" mass="50729">MKKTKKGVALLIACAITISGLPIIGANAEDSVTTTAAVSMTKTNSGFVTTDGNKFKVDGHDFYFSGQNNYYLPYAPQYMVDDVFADAEAMGSKVMRTWGFLDGISACDVILQSSLGVYSEEGFVHFDYVVKKAQEAGIKLVVPFVNNWTDFGGMDQYVKWTGASKHDDFYTNEACKTAYKNYINHFLNRTNTYTGVKYKDDPTIMTWELGNEPRCTTDTTGVTLVNWTKEMSSYIKSIDSNHLVALGDEGFFKRDGATYNWDYNYSGGAGVDWETIVAIPTIDYGTYHLYPDGWGRSVEWGTKWILDHIEAANVANKPAVLEEYGIKSNQVNVYTTWGKTVIDNGGAGLMPWMLSGIGFDNSTLYPDYDGFRILYPSEVATVIAANAKTMNDKSTGNSAVTLGDINGDGKIDVLDYTALQKYILDESYSINKQNADINKDTKINTADLFALRKIILDL</sequence>
<evidence type="ECO:0000259" key="9">
    <source>
        <dbReference type="PROSITE" id="PS51766"/>
    </source>
</evidence>
<evidence type="ECO:0000256" key="5">
    <source>
        <dbReference type="ARBA" id="ARBA00022729"/>
    </source>
</evidence>
<dbReference type="SUPFAM" id="SSF63446">
    <property type="entry name" value="Type I dockerin domain"/>
    <property type="match status" value="1"/>
</dbReference>
<dbReference type="CDD" id="cd14256">
    <property type="entry name" value="Dockerin_I"/>
    <property type="match status" value="1"/>
</dbReference>
<dbReference type="PROSITE" id="PS51766">
    <property type="entry name" value="DOCKERIN"/>
    <property type="match status" value="1"/>
</dbReference>
<feature type="domain" description="Dockerin" evidence="9">
    <location>
        <begin position="398"/>
        <end position="458"/>
    </location>
</feature>
<gene>
    <name evidence="10" type="primary">celS</name>
    <name evidence="10" type="ORF">CLPUN_15290</name>
</gene>
<dbReference type="AlphaFoldDB" id="A0A1S8TPB5"/>
<feature type="signal peptide" evidence="8">
    <location>
        <begin position="1"/>
        <end position="28"/>
    </location>
</feature>
<name>A0A1S8TPB5_9CLOT</name>
<accession>A0A1S8TPB5</accession>
<dbReference type="SUPFAM" id="SSF51445">
    <property type="entry name" value="(Trans)glycosidases"/>
    <property type="match status" value="1"/>
</dbReference>